<dbReference type="RefSeq" id="WP_066624265.1">
    <property type="nucleotide sequence ID" value="NZ_FQXL01000005.1"/>
</dbReference>
<name>A0A161XB39_9CLOT</name>
<accession>A0A161XB39</accession>
<dbReference type="InterPro" id="IPR012452">
    <property type="entry name" value="DUF1657"/>
</dbReference>
<dbReference type="STRING" id="1121326.CLMAG_32450"/>
<reference evidence="1 2" key="1">
    <citation type="submission" date="2016-04" db="EMBL/GenBank/DDBJ databases">
        <title>Genome sequence of Clostridium magnum DSM 2767.</title>
        <authorList>
            <person name="Poehlein A."/>
            <person name="Uhlig R."/>
            <person name="Fischer R."/>
            <person name="Bahl H."/>
            <person name="Daniel R."/>
        </authorList>
    </citation>
    <scope>NUCLEOTIDE SEQUENCE [LARGE SCALE GENOMIC DNA]</scope>
    <source>
        <strain evidence="1 2">DSM 2767</strain>
    </source>
</reference>
<dbReference type="EMBL" id="LWAE01000003">
    <property type="protein sequence ID" value="KZL91486.1"/>
    <property type="molecule type" value="Genomic_DNA"/>
</dbReference>
<protein>
    <recommendedName>
        <fullName evidence="3">DUF1657 domain-containing protein</fullName>
    </recommendedName>
</protein>
<proteinExistence type="predicted"/>
<dbReference type="OrthoDB" id="2902550at2"/>
<dbReference type="Pfam" id="PF07870">
    <property type="entry name" value="DUF1657"/>
    <property type="match status" value="1"/>
</dbReference>
<organism evidence="1 2">
    <name type="scientific">Clostridium magnum DSM 2767</name>
    <dbReference type="NCBI Taxonomy" id="1121326"/>
    <lineage>
        <taxon>Bacteria</taxon>
        <taxon>Bacillati</taxon>
        <taxon>Bacillota</taxon>
        <taxon>Clostridia</taxon>
        <taxon>Eubacteriales</taxon>
        <taxon>Clostridiaceae</taxon>
        <taxon>Clostridium</taxon>
    </lineage>
</organism>
<comment type="caution">
    <text evidence="1">The sequence shown here is derived from an EMBL/GenBank/DDBJ whole genome shotgun (WGS) entry which is preliminary data.</text>
</comment>
<gene>
    <name evidence="1" type="ORF">CLMAG_32450</name>
</gene>
<dbReference type="Proteomes" id="UP000076603">
    <property type="component" value="Unassembled WGS sequence"/>
</dbReference>
<dbReference type="AlphaFoldDB" id="A0A161XB39"/>
<dbReference type="PATRIC" id="fig|1121326.3.peg.3277"/>
<evidence type="ECO:0008006" key="3">
    <source>
        <dbReference type="Google" id="ProtNLM"/>
    </source>
</evidence>
<evidence type="ECO:0000313" key="2">
    <source>
        <dbReference type="Proteomes" id="UP000076603"/>
    </source>
</evidence>
<evidence type="ECO:0000313" key="1">
    <source>
        <dbReference type="EMBL" id="KZL91486.1"/>
    </source>
</evidence>
<sequence>MATVNDLEKALTGAQGLAAQLKTFSLDTNDQQAKETFKQLAHTTENVAQTLKNRLEFVKSEEPQYRE</sequence>
<keyword evidence="2" id="KW-1185">Reference proteome</keyword>